<protein>
    <submittedName>
        <fullName evidence="6">Peptidyl-prolyl cis-trans isomerase cyp6</fullName>
    </submittedName>
</protein>
<keyword evidence="4" id="KW-0539">Nucleus</keyword>
<dbReference type="PANTHER" id="PTHR45843:SF1">
    <property type="entry name" value="PEPTIDYL-PROLYL CIS-TRANS ISOMERASE-LIKE 4"/>
    <property type="match status" value="1"/>
</dbReference>
<evidence type="ECO:0000313" key="6">
    <source>
        <dbReference type="EMBL" id="KAG7191845.1"/>
    </source>
</evidence>
<dbReference type="GeneID" id="66116187"/>
<sequence>MSVLLETTKGNIVIDLWYKTQPLLSLNFLKLCQLNYYFFSPFHSFEKDHLVLNGNRVYPQADPCFAINHYLDISPYGTVGDYLTPETKLKLTTDDDDHSEVGIVSFLVNEDGVIGSQFTISLSVKYEASTNQIPFGKVMEGFTTLQELNSSKVDDLIRITHCHILYDPFSDVKVPNSVMFSTESPSIAQLSNMHYYESSLQLLDETTP</sequence>
<evidence type="ECO:0000256" key="3">
    <source>
        <dbReference type="ARBA" id="ARBA00022884"/>
    </source>
</evidence>
<dbReference type="PANTHER" id="PTHR45843">
    <property type="entry name" value="PEPTIDYL-PROLYL CIS-TRANS ISOMERASE-LIKE 4"/>
    <property type="match status" value="1"/>
</dbReference>
<evidence type="ECO:0000256" key="4">
    <source>
        <dbReference type="ARBA" id="ARBA00023242"/>
    </source>
</evidence>
<organism evidence="6 7">
    <name type="scientific">Scheffersomyces spartinae</name>
    <dbReference type="NCBI Taxonomy" id="45513"/>
    <lineage>
        <taxon>Eukaryota</taxon>
        <taxon>Fungi</taxon>
        <taxon>Dikarya</taxon>
        <taxon>Ascomycota</taxon>
        <taxon>Saccharomycotina</taxon>
        <taxon>Pichiomycetes</taxon>
        <taxon>Debaryomycetaceae</taxon>
        <taxon>Scheffersomyces</taxon>
    </lineage>
</organism>
<dbReference type="PROSITE" id="PS50072">
    <property type="entry name" value="CSA_PPIASE_2"/>
    <property type="match status" value="1"/>
</dbReference>
<keyword evidence="7" id="KW-1185">Reference proteome</keyword>
<dbReference type="GO" id="GO:0005634">
    <property type="term" value="C:nucleus"/>
    <property type="evidence" value="ECO:0007669"/>
    <property type="project" value="UniProtKB-SubCell"/>
</dbReference>
<dbReference type="InterPro" id="IPR029000">
    <property type="entry name" value="Cyclophilin-like_dom_sf"/>
</dbReference>
<dbReference type="RefSeq" id="XP_043047397.1">
    <property type="nucleotide sequence ID" value="XM_043193560.1"/>
</dbReference>
<keyword evidence="3" id="KW-0694">RNA-binding</keyword>
<dbReference type="GO" id="GO:0003723">
    <property type="term" value="F:RNA binding"/>
    <property type="evidence" value="ECO:0007669"/>
    <property type="project" value="UniProtKB-KW"/>
</dbReference>
<name>A0A9P8AGV8_9ASCO</name>
<dbReference type="Proteomes" id="UP000790833">
    <property type="component" value="Unassembled WGS sequence"/>
</dbReference>
<reference evidence="6" key="1">
    <citation type="submission" date="2021-03" db="EMBL/GenBank/DDBJ databases">
        <authorList>
            <person name="Palmer J.M."/>
        </authorList>
    </citation>
    <scope>NUCLEOTIDE SEQUENCE</scope>
    <source>
        <strain evidence="6">ARV_011</strain>
    </source>
</reference>
<accession>A0A9P8AGV8</accession>
<evidence type="ECO:0000256" key="1">
    <source>
        <dbReference type="ARBA" id="ARBA00000971"/>
    </source>
</evidence>
<dbReference type="AlphaFoldDB" id="A0A9P8AGV8"/>
<proteinExistence type="predicted"/>
<dbReference type="EMBL" id="JAHMUF010000023">
    <property type="protein sequence ID" value="KAG7191845.1"/>
    <property type="molecule type" value="Genomic_DNA"/>
</dbReference>
<dbReference type="InterPro" id="IPR035542">
    <property type="entry name" value="CRIP"/>
</dbReference>
<gene>
    <name evidence="6" type="primary">CYP6</name>
    <name evidence="6" type="ORF">KQ657_002813</name>
</gene>
<evidence type="ECO:0000313" key="7">
    <source>
        <dbReference type="Proteomes" id="UP000790833"/>
    </source>
</evidence>
<evidence type="ECO:0000259" key="5">
    <source>
        <dbReference type="PROSITE" id="PS50072"/>
    </source>
</evidence>
<dbReference type="InterPro" id="IPR002130">
    <property type="entry name" value="Cyclophilin-type_PPIase_dom"/>
</dbReference>
<keyword evidence="6" id="KW-0413">Isomerase</keyword>
<comment type="catalytic activity">
    <reaction evidence="1">
        <text>[protein]-peptidylproline (omega=180) = [protein]-peptidylproline (omega=0)</text>
        <dbReference type="Rhea" id="RHEA:16237"/>
        <dbReference type="Rhea" id="RHEA-COMP:10747"/>
        <dbReference type="Rhea" id="RHEA-COMP:10748"/>
        <dbReference type="ChEBI" id="CHEBI:83833"/>
        <dbReference type="ChEBI" id="CHEBI:83834"/>
        <dbReference type="EC" id="5.2.1.8"/>
    </reaction>
</comment>
<dbReference type="Pfam" id="PF00160">
    <property type="entry name" value="Pro_isomerase"/>
    <property type="match status" value="1"/>
</dbReference>
<comment type="subcellular location">
    <subcellularLocation>
        <location evidence="2">Nucleus</location>
    </subcellularLocation>
</comment>
<comment type="caution">
    <text evidence="6">The sequence shown here is derived from an EMBL/GenBank/DDBJ whole genome shotgun (WGS) entry which is preliminary data.</text>
</comment>
<dbReference type="Gene3D" id="2.40.100.10">
    <property type="entry name" value="Cyclophilin-like"/>
    <property type="match status" value="1"/>
</dbReference>
<evidence type="ECO:0000256" key="2">
    <source>
        <dbReference type="ARBA" id="ARBA00004123"/>
    </source>
</evidence>
<feature type="domain" description="PPIase cyclophilin-type" evidence="5">
    <location>
        <begin position="10"/>
        <end position="179"/>
    </location>
</feature>
<dbReference type="SUPFAM" id="SSF50891">
    <property type="entry name" value="Cyclophilin-like"/>
    <property type="match status" value="1"/>
</dbReference>
<dbReference type="GO" id="GO:0003755">
    <property type="term" value="F:peptidyl-prolyl cis-trans isomerase activity"/>
    <property type="evidence" value="ECO:0007669"/>
    <property type="project" value="UniProtKB-EC"/>
</dbReference>
<dbReference type="OrthoDB" id="2083at2759"/>